<dbReference type="NCBIfam" id="NF003810">
    <property type="entry name" value="PRK05399.1"/>
    <property type="match status" value="1"/>
</dbReference>
<dbReference type="Pfam" id="PF05192">
    <property type="entry name" value="MutS_III"/>
    <property type="match status" value="1"/>
</dbReference>
<dbReference type="GO" id="GO:0005524">
    <property type="term" value="F:ATP binding"/>
    <property type="evidence" value="ECO:0007669"/>
    <property type="project" value="UniProtKB-UniRule"/>
</dbReference>
<dbReference type="GO" id="GO:0030983">
    <property type="term" value="F:mismatched DNA binding"/>
    <property type="evidence" value="ECO:0007669"/>
    <property type="project" value="UniProtKB-UniRule"/>
</dbReference>
<keyword evidence="7 9" id="KW-0234">DNA repair</keyword>
<dbReference type="GO" id="GO:0140664">
    <property type="term" value="F:ATP-dependent DNA damage sensor activity"/>
    <property type="evidence" value="ECO:0007669"/>
    <property type="project" value="InterPro"/>
</dbReference>
<sequence length="1210" mass="135217">MPPSTPKSARTTTGCLSSGKKRLKQATLTSFFKKASASGTPNSTVKAGKEPFASSNCGTPTKANELKLFIGDEDSVNDTTYVTANDGDISMDLSLPRETTSAQTQESSEEKDGSNVSTVLDSDDTCRKSKRIKSYAEDSGDEDEIPLGKRRKAKKRSAADSDDDDDDIYVPDKLDSPEDDFVGILDDDENVDILQLGSKTQSTTLGKNRPAARTTKVQSSVGSGGAIKRLKSESPVKHKKFAKVNEERYQWLVDERDEDGRSPSDPDYNPRTLFIPDSAWASFTAFERQYWEIKSKMWDCIIFFKKGKFFELYEKDARLANQLFDLKIVGGGRANMQLAGIPEMSFDYWASQFIQHGYKVGKVDQRESMLAKEMREGNKGIVKRELELVLTSGTLTDIGMLKSDMATYCLAVREEPIDFYTVEEGGDPLPASQQMGRLFGVAFVDTATGHINVLEFQDDLECSQLDTLMAQVKPKEVIIEKRNLSAIAQKIVKFNSQPDSIFNNRSSEEFYDFEKTFDELTTHDYFPSMEEWPPVLTRYYEEGKKVGFHAFGGLLSYLQWLKLDQSLISMGQVSEYSPARSQVSLMLDGVTLQNLEIFANSFDGTDKGTLFKLLNRALTPMGKRAMRNWVMHPLLQKEQIESRFDSVDLLLNNMNLRSKIESAFTGLPDLERQLARIHSSSLKIKDFDKVISGFERLSELIEDLSKEELVGSLAAFVNTIPVSLSQDIEAWTQVYDRRRAIEEGCIILNKGIEPEFDDSIHKLDCLEEELNTVLQEYKKQFKCSSIKYKDSGKELYTIEMPISVCGKVPSNWTQMGSNKSTKRYYSPEVKALARSVAEARELHKVIEESLKSRLYEKFFAKYNTTWLPTIKAVADIDCILSLALTSESLGFPACRPKFFDEIDELTGEMLNGFVSFKELRHPCFNMGSNTAVDFIPNDIELGRNTAQIGLLTGANAAGKSTVLRMTCVAVILAQLGCYVPCESAELTPIDRIMTRLGANDNIIQGKSTFFVELSETKRILDMATNRSLLVLDELGRGGSSSDGFAIAEGVLHHIATHIQSLGFFATHYGGLGKSFEHHPMVKPLKMTILVDDESRKVTFLYKLADGQSEGSFGMHVASMCGIPIEVVDNAEKAADDFEHTSRLLKERKMYLKDTHLIPLGLQSDIVRLCFGDGLKNNSKGTGEDVKNYTSNIKSKVLSTMISIIDGLNEE</sequence>
<dbReference type="Gene3D" id="1.10.1420.10">
    <property type="match status" value="2"/>
</dbReference>
<dbReference type="Pfam" id="PF01624">
    <property type="entry name" value="MutS_I"/>
    <property type="match status" value="1"/>
</dbReference>
<feature type="region of interest" description="Disordered" evidence="11">
    <location>
        <begin position="34"/>
        <end position="60"/>
    </location>
</feature>
<evidence type="ECO:0000256" key="7">
    <source>
        <dbReference type="ARBA" id="ARBA00023204"/>
    </source>
</evidence>
<dbReference type="GO" id="GO:0032301">
    <property type="term" value="C:MutSalpha complex"/>
    <property type="evidence" value="ECO:0007669"/>
    <property type="project" value="TreeGrafter"/>
</dbReference>
<comment type="subcellular location">
    <subcellularLocation>
        <location evidence="1">Nucleus</location>
    </subcellularLocation>
</comment>
<dbReference type="SUPFAM" id="SSF48334">
    <property type="entry name" value="DNA repair protein MutS, domain III"/>
    <property type="match status" value="1"/>
</dbReference>
<reference evidence="13 14" key="1">
    <citation type="submission" date="2016-01" db="EMBL/GenBank/DDBJ databases">
        <title>Genome sequence of the yeast Holleya sinecauda.</title>
        <authorList>
            <person name="Dietrich F.S."/>
        </authorList>
    </citation>
    <scope>NUCLEOTIDE SEQUENCE [LARGE SCALE GENOMIC DNA]</scope>
    <source>
        <strain evidence="13 14">ATCC 58844</strain>
    </source>
</reference>
<dbReference type="SUPFAM" id="SSF53150">
    <property type="entry name" value="DNA repair protein MutS, domain II"/>
    <property type="match status" value="1"/>
</dbReference>
<evidence type="ECO:0000256" key="1">
    <source>
        <dbReference type="ARBA" id="ARBA00004123"/>
    </source>
</evidence>
<feature type="region of interest" description="Disordered" evidence="11">
    <location>
        <begin position="1"/>
        <end position="20"/>
    </location>
</feature>
<evidence type="ECO:0000256" key="11">
    <source>
        <dbReference type="SAM" id="MobiDB-lite"/>
    </source>
</evidence>
<evidence type="ECO:0000256" key="2">
    <source>
        <dbReference type="ARBA" id="ARBA00006271"/>
    </source>
</evidence>
<feature type="region of interest" description="Disordered" evidence="11">
    <location>
        <begin position="74"/>
        <end position="179"/>
    </location>
</feature>
<dbReference type="InterPro" id="IPR000432">
    <property type="entry name" value="DNA_mismatch_repair_MutS_C"/>
</dbReference>
<dbReference type="InterPro" id="IPR017261">
    <property type="entry name" value="DNA_mismatch_repair_MutS/MSH"/>
</dbReference>
<dbReference type="Gene3D" id="3.40.1170.10">
    <property type="entry name" value="DNA repair protein MutS, domain I"/>
    <property type="match status" value="1"/>
</dbReference>
<dbReference type="Pfam" id="PF05190">
    <property type="entry name" value="MutS_IV"/>
    <property type="match status" value="1"/>
</dbReference>
<evidence type="ECO:0000259" key="12">
    <source>
        <dbReference type="PROSITE" id="PS00486"/>
    </source>
</evidence>
<evidence type="ECO:0000256" key="5">
    <source>
        <dbReference type="ARBA" id="ARBA00022840"/>
    </source>
</evidence>
<dbReference type="FunFam" id="1.10.1420.10:FF:000019">
    <property type="entry name" value="DNA mismatch repair protein"/>
    <property type="match status" value="1"/>
</dbReference>
<dbReference type="Gene3D" id="3.40.50.300">
    <property type="entry name" value="P-loop containing nucleotide triphosphate hydrolases"/>
    <property type="match status" value="1"/>
</dbReference>
<dbReference type="OrthoDB" id="10252754at2759"/>
<dbReference type="FunFam" id="3.40.50.300:FF:000771">
    <property type="entry name" value="DNA mismatch repair protein"/>
    <property type="match status" value="1"/>
</dbReference>
<dbReference type="RefSeq" id="XP_017989198.1">
    <property type="nucleotide sequence ID" value="XM_018133639.1"/>
</dbReference>
<dbReference type="AlphaFoldDB" id="A0A109V026"/>
<dbReference type="SMART" id="SM00534">
    <property type="entry name" value="MUTSac"/>
    <property type="match status" value="1"/>
</dbReference>
<evidence type="ECO:0000313" key="14">
    <source>
        <dbReference type="Proteomes" id="UP000243052"/>
    </source>
</evidence>
<evidence type="ECO:0000313" key="13">
    <source>
        <dbReference type="EMBL" id="AMD22202.1"/>
    </source>
</evidence>
<dbReference type="Proteomes" id="UP000243052">
    <property type="component" value="Chromosome vii"/>
</dbReference>
<dbReference type="GO" id="GO:0016887">
    <property type="term" value="F:ATP hydrolysis activity"/>
    <property type="evidence" value="ECO:0007669"/>
    <property type="project" value="UniProtKB-ARBA"/>
</dbReference>
<dbReference type="PANTHER" id="PTHR11361:SF148">
    <property type="entry name" value="DNA MISMATCH REPAIR PROTEIN MSH6"/>
    <property type="match status" value="1"/>
</dbReference>
<dbReference type="GO" id="GO:0006298">
    <property type="term" value="P:mismatch repair"/>
    <property type="evidence" value="ECO:0007669"/>
    <property type="project" value="InterPro"/>
</dbReference>
<evidence type="ECO:0000256" key="8">
    <source>
        <dbReference type="ARBA" id="ARBA00023242"/>
    </source>
</evidence>
<feature type="domain" description="DNA mismatch repair proteins mutS family" evidence="12">
    <location>
        <begin position="1027"/>
        <end position="1043"/>
    </location>
</feature>
<dbReference type="InterPro" id="IPR027417">
    <property type="entry name" value="P-loop_NTPase"/>
</dbReference>
<evidence type="ECO:0000256" key="6">
    <source>
        <dbReference type="ARBA" id="ARBA00023125"/>
    </source>
</evidence>
<protein>
    <recommendedName>
        <fullName evidence="9">DNA mismatch repair protein</fullName>
    </recommendedName>
</protein>
<dbReference type="InterPro" id="IPR007695">
    <property type="entry name" value="DNA_mismatch_repair_MutS-lik_N"/>
</dbReference>
<dbReference type="SUPFAM" id="SSF52540">
    <property type="entry name" value="P-loop containing nucleoside triphosphate hydrolases"/>
    <property type="match status" value="1"/>
</dbReference>
<dbReference type="PROSITE" id="PS00486">
    <property type="entry name" value="DNA_MISMATCH_REPAIR_2"/>
    <property type="match status" value="1"/>
</dbReference>
<evidence type="ECO:0000256" key="10">
    <source>
        <dbReference type="RuleBase" id="RU003756"/>
    </source>
</evidence>
<dbReference type="Pfam" id="PF00488">
    <property type="entry name" value="MutS_V"/>
    <property type="match status" value="1"/>
</dbReference>
<dbReference type="SUPFAM" id="SSF55271">
    <property type="entry name" value="DNA repair protein MutS, domain I"/>
    <property type="match status" value="1"/>
</dbReference>
<dbReference type="InterPro" id="IPR016151">
    <property type="entry name" value="DNA_mismatch_repair_MutS_N"/>
</dbReference>
<feature type="region of interest" description="Disordered" evidence="11">
    <location>
        <begin position="202"/>
        <end position="226"/>
    </location>
</feature>
<evidence type="ECO:0000256" key="9">
    <source>
        <dbReference type="PIRNR" id="PIRNR037677"/>
    </source>
</evidence>
<dbReference type="InterPro" id="IPR036187">
    <property type="entry name" value="DNA_mismatch_repair_MutS_sf"/>
</dbReference>
<keyword evidence="4 9" id="KW-0227">DNA damage</keyword>
<keyword evidence="14" id="KW-1185">Reference proteome</keyword>
<name>A0A109V026_9SACH</name>
<dbReference type="PANTHER" id="PTHR11361">
    <property type="entry name" value="DNA MISMATCH REPAIR PROTEIN MUTS FAMILY MEMBER"/>
    <property type="match status" value="1"/>
</dbReference>
<comment type="similarity">
    <text evidence="2 9 10">Belongs to the DNA mismatch repair MutS family.</text>
</comment>
<keyword evidence="5 9" id="KW-0067">ATP-binding</keyword>
<evidence type="ECO:0000256" key="4">
    <source>
        <dbReference type="ARBA" id="ARBA00022763"/>
    </source>
</evidence>
<dbReference type="InterPro" id="IPR045076">
    <property type="entry name" value="MutS"/>
</dbReference>
<proteinExistence type="inferred from homology"/>
<dbReference type="Pfam" id="PF05188">
    <property type="entry name" value="MutS_II"/>
    <property type="match status" value="1"/>
</dbReference>
<dbReference type="Gene3D" id="3.30.420.110">
    <property type="entry name" value="MutS, connector domain"/>
    <property type="match status" value="1"/>
</dbReference>
<dbReference type="InterPro" id="IPR007861">
    <property type="entry name" value="DNA_mismatch_repair_MutS_clamp"/>
</dbReference>
<gene>
    <name evidence="13" type="ORF">AW171_hschr74226</name>
</gene>
<dbReference type="InterPro" id="IPR036678">
    <property type="entry name" value="MutS_con_dom_sf"/>
</dbReference>
<dbReference type="EMBL" id="CP014247">
    <property type="protein sequence ID" value="AMD22202.1"/>
    <property type="molecule type" value="Genomic_DNA"/>
</dbReference>
<dbReference type="FunFam" id="3.40.1170.10:FF:000002">
    <property type="entry name" value="DNA mismatch repair protein"/>
    <property type="match status" value="1"/>
</dbReference>
<dbReference type="GeneID" id="28725545"/>
<keyword evidence="6 9" id="KW-0238">DNA-binding</keyword>
<comment type="function">
    <text evidence="9 10">Component of the post-replicative DNA mismatch repair system (MMR).</text>
</comment>
<dbReference type="SMART" id="SM00533">
    <property type="entry name" value="MUTSd"/>
    <property type="match status" value="1"/>
</dbReference>
<dbReference type="InterPro" id="IPR007860">
    <property type="entry name" value="DNA_mmatch_repair_MutS_con_dom"/>
</dbReference>
<dbReference type="InterPro" id="IPR007696">
    <property type="entry name" value="DNA_mismatch_repair_MutS_core"/>
</dbReference>
<dbReference type="PIRSF" id="PIRSF037677">
    <property type="entry name" value="DNA_mis_repair_Msh6"/>
    <property type="match status" value="1"/>
</dbReference>
<keyword evidence="3 9" id="KW-0547">Nucleotide-binding</keyword>
<feature type="compositionally biased region" description="Polar residues" evidence="11">
    <location>
        <begin position="97"/>
        <end position="106"/>
    </location>
</feature>
<feature type="compositionally biased region" description="Acidic residues" evidence="11">
    <location>
        <begin position="160"/>
        <end position="169"/>
    </location>
</feature>
<feature type="compositionally biased region" description="Polar residues" evidence="11">
    <location>
        <begin position="1"/>
        <end position="16"/>
    </location>
</feature>
<keyword evidence="8" id="KW-0539">Nucleus</keyword>
<dbReference type="STRING" id="45286.A0A109V026"/>
<accession>A0A109V026</accession>
<evidence type="ECO:0000256" key="3">
    <source>
        <dbReference type="ARBA" id="ARBA00022741"/>
    </source>
</evidence>
<organism evidence="13 14">
    <name type="scientific">Eremothecium sinecaudum</name>
    <dbReference type="NCBI Taxonomy" id="45286"/>
    <lineage>
        <taxon>Eukaryota</taxon>
        <taxon>Fungi</taxon>
        <taxon>Dikarya</taxon>
        <taxon>Ascomycota</taxon>
        <taxon>Saccharomycotina</taxon>
        <taxon>Saccharomycetes</taxon>
        <taxon>Saccharomycetales</taxon>
        <taxon>Saccharomycetaceae</taxon>
        <taxon>Eremothecium</taxon>
    </lineage>
</organism>